<protein>
    <recommendedName>
        <fullName evidence="3">TIR domain-containing protein</fullName>
    </recommendedName>
</protein>
<comment type="caution">
    <text evidence="4">The sequence shown here is derived from an EMBL/GenBank/DDBJ whole genome shotgun (WGS) entry which is preliminary data.</text>
</comment>
<accession>A0A9D4RF79</accession>
<dbReference type="Proteomes" id="UP000828390">
    <property type="component" value="Unassembled WGS sequence"/>
</dbReference>
<proteinExistence type="predicted"/>
<evidence type="ECO:0000313" key="5">
    <source>
        <dbReference type="Proteomes" id="UP000828390"/>
    </source>
</evidence>
<dbReference type="InterPro" id="IPR035897">
    <property type="entry name" value="Toll_tir_struct_dom_sf"/>
</dbReference>
<gene>
    <name evidence="4" type="ORF">DPMN_029388</name>
</gene>
<feature type="domain" description="TIR" evidence="3">
    <location>
        <begin position="151"/>
        <end position="293"/>
    </location>
</feature>
<feature type="compositionally biased region" description="Polar residues" evidence="1">
    <location>
        <begin position="119"/>
        <end position="138"/>
    </location>
</feature>
<organism evidence="4 5">
    <name type="scientific">Dreissena polymorpha</name>
    <name type="common">Zebra mussel</name>
    <name type="synonym">Mytilus polymorpha</name>
    <dbReference type="NCBI Taxonomy" id="45954"/>
    <lineage>
        <taxon>Eukaryota</taxon>
        <taxon>Metazoa</taxon>
        <taxon>Spiralia</taxon>
        <taxon>Lophotrochozoa</taxon>
        <taxon>Mollusca</taxon>
        <taxon>Bivalvia</taxon>
        <taxon>Autobranchia</taxon>
        <taxon>Heteroconchia</taxon>
        <taxon>Euheterodonta</taxon>
        <taxon>Imparidentia</taxon>
        <taxon>Neoheterodontei</taxon>
        <taxon>Myida</taxon>
        <taxon>Dreissenoidea</taxon>
        <taxon>Dreissenidae</taxon>
        <taxon>Dreissena</taxon>
    </lineage>
</organism>
<name>A0A9D4RF79_DREPO</name>
<feature type="region of interest" description="Disordered" evidence="1">
    <location>
        <begin position="119"/>
        <end position="143"/>
    </location>
</feature>
<keyword evidence="2" id="KW-0812">Transmembrane</keyword>
<keyword evidence="5" id="KW-1185">Reference proteome</keyword>
<evidence type="ECO:0000256" key="1">
    <source>
        <dbReference type="SAM" id="MobiDB-lite"/>
    </source>
</evidence>
<keyword evidence="2" id="KW-1133">Transmembrane helix</keyword>
<keyword evidence="2" id="KW-0472">Membrane</keyword>
<reference evidence="4" key="1">
    <citation type="journal article" date="2019" name="bioRxiv">
        <title>The Genome of the Zebra Mussel, Dreissena polymorpha: A Resource for Invasive Species Research.</title>
        <authorList>
            <person name="McCartney M.A."/>
            <person name="Auch B."/>
            <person name="Kono T."/>
            <person name="Mallez S."/>
            <person name="Zhang Y."/>
            <person name="Obille A."/>
            <person name="Becker A."/>
            <person name="Abrahante J.E."/>
            <person name="Garbe J."/>
            <person name="Badalamenti J.P."/>
            <person name="Herman A."/>
            <person name="Mangelson H."/>
            <person name="Liachko I."/>
            <person name="Sullivan S."/>
            <person name="Sone E.D."/>
            <person name="Koren S."/>
            <person name="Silverstein K.A.T."/>
            <person name="Beckman K.B."/>
            <person name="Gohl D.M."/>
        </authorList>
    </citation>
    <scope>NUCLEOTIDE SEQUENCE</scope>
    <source>
        <strain evidence="4">Duluth1</strain>
        <tissue evidence="4">Whole animal</tissue>
    </source>
</reference>
<evidence type="ECO:0000313" key="4">
    <source>
        <dbReference type="EMBL" id="KAH3866326.1"/>
    </source>
</evidence>
<evidence type="ECO:0000256" key="2">
    <source>
        <dbReference type="SAM" id="Phobius"/>
    </source>
</evidence>
<evidence type="ECO:0000259" key="3">
    <source>
        <dbReference type="PROSITE" id="PS50104"/>
    </source>
</evidence>
<dbReference type="PROSITE" id="PS50104">
    <property type="entry name" value="TIR"/>
    <property type="match status" value="1"/>
</dbReference>
<dbReference type="EMBL" id="JAIWYP010000002">
    <property type="protein sequence ID" value="KAH3866326.1"/>
    <property type="molecule type" value="Genomic_DNA"/>
</dbReference>
<sequence length="294" mass="33135">MLRLHQLTIALPNDCLLLTHTYSDGVTETTHVEGQSNNYRDGIIIGSLTGFVILAVICVVLWLNRRYIPLCAELYRKQDKAESAYEEVEQMEITEPSAQPSNQQQSIADSANVVMNILTGTNEPSEPPSNQQQSNADSANVAIDDTTGTNGMKDFLILHAMDDADLARKVKEKMEHVLDVNIRPLVDVFGDVGLNHGQLSCIDSMMNEYRCIIFLVTPNFKLDKLHLYQGETTLVMDLMGVRRDQQHRFVPLLCDIKLSDLKVGWLSTLIPLYFTDSGMQQVPRLIENIRKMKL</sequence>
<reference evidence="4" key="2">
    <citation type="submission" date="2020-11" db="EMBL/GenBank/DDBJ databases">
        <authorList>
            <person name="McCartney M.A."/>
            <person name="Auch B."/>
            <person name="Kono T."/>
            <person name="Mallez S."/>
            <person name="Becker A."/>
            <person name="Gohl D.M."/>
            <person name="Silverstein K.A.T."/>
            <person name="Koren S."/>
            <person name="Bechman K.B."/>
            <person name="Herman A."/>
            <person name="Abrahante J.E."/>
            <person name="Garbe J."/>
        </authorList>
    </citation>
    <scope>NUCLEOTIDE SEQUENCE</scope>
    <source>
        <strain evidence="4">Duluth1</strain>
        <tissue evidence="4">Whole animal</tissue>
    </source>
</reference>
<feature type="transmembrane region" description="Helical" evidence="2">
    <location>
        <begin position="43"/>
        <end position="63"/>
    </location>
</feature>
<dbReference type="Gene3D" id="3.40.50.10140">
    <property type="entry name" value="Toll/interleukin-1 receptor homology (TIR) domain"/>
    <property type="match status" value="1"/>
</dbReference>
<dbReference type="InterPro" id="IPR000157">
    <property type="entry name" value="TIR_dom"/>
</dbReference>
<dbReference type="GO" id="GO:0007165">
    <property type="term" value="P:signal transduction"/>
    <property type="evidence" value="ECO:0007669"/>
    <property type="project" value="InterPro"/>
</dbReference>
<dbReference type="OrthoDB" id="9906976at2759"/>
<dbReference type="AlphaFoldDB" id="A0A9D4RF79"/>